<sequence>MSTSVHALINLQQRLNVSAAVFQSALATELGLSIKELYTLAILFDTDAISTGELAERLSITPAAATKITDRLVARGHVARNADVNDRRRVLISLVHLDTELISSASERYVAQLVDVSSSFSDAERAAIARYLENVTTLLQKQTSSTRT</sequence>
<dbReference type="Proteomes" id="UP001226691">
    <property type="component" value="Unassembled WGS sequence"/>
</dbReference>
<evidence type="ECO:0000313" key="2">
    <source>
        <dbReference type="EMBL" id="MDQ1121597.1"/>
    </source>
</evidence>
<reference evidence="2 3" key="1">
    <citation type="submission" date="2023-07" db="EMBL/GenBank/DDBJ databases">
        <title>Functional and genomic diversity of the sorghum phyllosphere microbiome.</title>
        <authorList>
            <person name="Shade A."/>
        </authorList>
    </citation>
    <scope>NUCLEOTIDE SEQUENCE [LARGE SCALE GENOMIC DNA]</scope>
    <source>
        <strain evidence="2 3">SORGH_AS_1207</strain>
    </source>
</reference>
<dbReference type="RefSeq" id="WP_307478956.1">
    <property type="nucleotide sequence ID" value="NZ_JAUTBF010000001.1"/>
</dbReference>
<dbReference type="PANTHER" id="PTHR33164">
    <property type="entry name" value="TRANSCRIPTIONAL REGULATOR, MARR FAMILY"/>
    <property type="match status" value="1"/>
</dbReference>
<proteinExistence type="predicted"/>
<dbReference type="InterPro" id="IPR036388">
    <property type="entry name" value="WH-like_DNA-bd_sf"/>
</dbReference>
<accession>A0ABU0TPK0</accession>
<dbReference type="InterPro" id="IPR039422">
    <property type="entry name" value="MarR/SlyA-like"/>
</dbReference>
<organism evidence="2 3">
    <name type="scientific">Microbacterium trichothecenolyticum</name>
    <name type="common">Aureobacterium trichothecenolyticum</name>
    <dbReference type="NCBI Taxonomy" id="69370"/>
    <lineage>
        <taxon>Bacteria</taxon>
        <taxon>Bacillati</taxon>
        <taxon>Actinomycetota</taxon>
        <taxon>Actinomycetes</taxon>
        <taxon>Micrococcales</taxon>
        <taxon>Microbacteriaceae</taxon>
        <taxon>Microbacterium</taxon>
    </lineage>
</organism>
<evidence type="ECO:0000259" key="1">
    <source>
        <dbReference type="PROSITE" id="PS50995"/>
    </source>
</evidence>
<dbReference type="Gene3D" id="1.10.10.10">
    <property type="entry name" value="Winged helix-like DNA-binding domain superfamily/Winged helix DNA-binding domain"/>
    <property type="match status" value="1"/>
</dbReference>
<keyword evidence="2" id="KW-0238">DNA-binding</keyword>
<keyword evidence="3" id="KW-1185">Reference proteome</keyword>
<dbReference type="SUPFAM" id="SSF46785">
    <property type="entry name" value="Winged helix' DNA-binding domain"/>
    <property type="match status" value="1"/>
</dbReference>
<protein>
    <submittedName>
        <fullName evidence="2">DNA-binding MarR family transcriptional regulator</fullName>
    </submittedName>
</protein>
<feature type="domain" description="HTH marR-type" evidence="1">
    <location>
        <begin position="1"/>
        <end position="137"/>
    </location>
</feature>
<dbReference type="EMBL" id="JAUTBF010000001">
    <property type="protein sequence ID" value="MDQ1121597.1"/>
    <property type="molecule type" value="Genomic_DNA"/>
</dbReference>
<dbReference type="PANTHER" id="PTHR33164:SF43">
    <property type="entry name" value="HTH-TYPE TRANSCRIPTIONAL REPRESSOR YETL"/>
    <property type="match status" value="1"/>
</dbReference>
<gene>
    <name evidence="2" type="ORF">QE412_000170</name>
</gene>
<dbReference type="SMART" id="SM00347">
    <property type="entry name" value="HTH_MARR"/>
    <property type="match status" value="1"/>
</dbReference>
<dbReference type="InterPro" id="IPR000835">
    <property type="entry name" value="HTH_MarR-typ"/>
</dbReference>
<dbReference type="PRINTS" id="PR00598">
    <property type="entry name" value="HTHMARR"/>
</dbReference>
<dbReference type="PROSITE" id="PS50995">
    <property type="entry name" value="HTH_MARR_2"/>
    <property type="match status" value="1"/>
</dbReference>
<evidence type="ECO:0000313" key="3">
    <source>
        <dbReference type="Proteomes" id="UP001226691"/>
    </source>
</evidence>
<name>A0ABU0TPK0_MICTR</name>
<dbReference type="GO" id="GO:0003677">
    <property type="term" value="F:DNA binding"/>
    <property type="evidence" value="ECO:0007669"/>
    <property type="project" value="UniProtKB-KW"/>
</dbReference>
<dbReference type="Pfam" id="PF01047">
    <property type="entry name" value="MarR"/>
    <property type="match status" value="1"/>
</dbReference>
<comment type="caution">
    <text evidence="2">The sequence shown here is derived from an EMBL/GenBank/DDBJ whole genome shotgun (WGS) entry which is preliminary data.</text>
</comment>
<dbReference type="InterPro" id="IPR036390">
    <property type="entry name" value="WH_DNA-bd_sf"/>
</dbReference>